<dbReference type="AlphaFoldDB" id="K1XVJ5"/>
<dbReference type="Pfam" id="PF00873">
    <property type="entry name" value="ACR_tran"/>
    <property type="match status" value="1"/>
</dbReference>
<dbReference type="EMBL" id="AMFJ01034469">
    <property type="protein sequence ID" value="EKD29232.1"/>
    <property type="molecule type" value="Genomic_DNA"/>
</dbReference>
<dbReference type="Gene3D" id="3.30.70.1430">
    <property type="entry name" value="Multidrug efflux transporter AcrB pore domain"/>
    <property type="match status" value="1"/>
</dbReference>
<accession>K1XVJ5</accession>
<name>K1XVJ5_9BACT</name>
<proteinExistence type="predicted"/>
<dbReference type="GO" id="GO:0005886">
    <property type="term" value="C:plasma membrane"/>
    <property type="evidence" value="ECO:0007669"/>
    <property type="project" value="TreeGrafter"/>
</dbReference>
<evidence type="ECO:0000313" key="1">
    <source>
        <dbReference type="EMBL" id="EKD29232.1"/>
    </source>
</evidence>
<dbReference type="Gene3D" id="3.30.70.1320">
    <property type="entry name" value="Multidrug efflux transporter AcrB pore domain like"/>
    <property type="match status" value="1"/>
</dbReference>
<dbReference type="SUPFAM" id="SSF82714">
    <property type="entry name" value="Multidrug efflux transporter AcrB TolC docking domain, DN and DC subdomains"/>
    <property type="match status" value="1"/>
</dbReference>
<dbReference type="InterPro" id="IPR001036">
    <property type="entry name" value="Acrflvin-R"/>
</dbReference>
<sequence>MLNAIIKFCLSNRFLVLFVSLGLLIFGAMSLGKLPIDVLPDLNRPQVTVFAEADGWAPEEMESLVTFPIERVLNGAPGVIAVRSQSAVGLSIINVEFDWGTDLYRNRQIVNEKLASVNVPKNVKTSLGPTTSLLGEIVWAGLTSPDDSVSPMKLRSLADWTVKQRLLTIPGISNVLVMWGDSKQYQVLLKPEKLAAFGISIDEVAAVMNGANDNRVGGFMIEGNKESPIRILARTTLVEELKKTVIKTVPASGPAGMG</sequence>
<dbReference type="GO" id="GO:0042910">
    <property type="term" value="F:xenobiotic transmembrane transporter activity"/>
    <property type="evidence" value="ECO:0007669"/>
    <property type="project" value="TreeGrafter"/>
</dbReference>
<protein>
    <submittedName>
        <fullName evidence="1">Cation efflux system protein, AcrB/AcrD/AcrF family protein</fullName>
    </submittedName>
</protein>
<dbReference type="InterPro" id="IPR027463">
    <property type="entry name" value="AcrB_DN_DC_subdom"/>
</dbReference>
<dbReference type="Gene3D" id="3.30.2090.10">
    <property type="entry name" value="Multidrug efflux transporter AcrB TolC docking domain, DN and DC subdomains"/>
    <property type="match status" value="1"/>
</dbReference>
<comment type="caution">
    <text evidence="1">The sequence shown here is derived from an EMBL/GenBank/DDBJ whole genome shotgun (WGS) entry which is preliminary data.</text>
</comment>
<dbReference type="Gene3D" id="1.20.1640.10">
    <property type="entry name" value="Multidrug efflux transporter AcrB transmembrane domain"/>
    <property type="match status" value="1"/>
</dbReference>
<feature type="non-terminal residue" evidence="1">
    <location>
        <position position="258"/>
    </location>
</feature>
<organism evidence="1">
    <name type="scientific">uncultured bacterium</name>
    <name type="common">gcode 4</name>
    <dbReference type="NCBI Taxonomy" id="1234023"/>
    <lineage>
        <taxon>Bacteria</taxon>
        <taxon>environmental samples</taxon>
    </lineage>
</organism>
<gene>
    <name evidence="1" type="ORF">ACD_78C00469G0007</name>
</gene>
<dbReference type="PANTHER" id="PTHR32063:SF4">
    <property type="entry name" value="SLR6043 PROTEIN"/>
    <property type="match status" value="1"/>
</dbReference>
<reference evidence="1" key="1">
    <citation type="journal article" date="2012" name="Science">
        <title>Fermentation, hydrogen, and sulfur metabolism in multiple uncultivated bacterial phyla.</title>
        <authorList>
            <person name="Wrighton K.C."/>
            <person name="Thomas B.C."/>
            <person name="Sharon I."/>
            <person name="Miller C.S."/>
            <person name="Castelle C.J."/>
            <person name="VerBerkmoes N.C."/>
            <person name="Wilkins M.J."/>
            <person name="Hettich R.L."/>
            <person name="Lipton M.S."/>
            <person name="Williams K.H."/>
            <person name="Long P.E."/>
            <person name="Banfield J.F."/>
        </authorList>
    </citation>
    <scope>NUCLEOTIDE SEQUENCE [LARGE SCALE GENOMIC DNA]</scope>
</reference>
<dbReference type="PANTHER" id="PTHR32063">
    <property type="match status" value="1"/>
</dbReference>
<dbReference type="SUPFAM" id="SSF82693">
    <property type="entry name" value="Multidrug efflux transporter AcrB pore domain, PN1, PN2, PC1 and PC2 subdomains"/>
    <property type="match status" value="2"/>
</dbReference>